<gene>
    <name evidence="4" type="ORF">WISP_76150</name>
</gene>
<dbReference type="PANTHER" id="PTHR23030:SF39">
    <property type="entry name" value="PROGRAMMED CELL DEATH 6-INTERACTING PROTEIN"/>
    <property type="match status" value="1"/>
</dbReference>
<keyword evidence="5" id="KW-1185">Reference proteome</keyword>
<feature type="compositionally biased region" description="Pro residues" evidence="2">
    <location>
        <begin position="786"/>
        <end position="807"/>
    </location>
</feature>
<feature type="coiled-coil region" evidence="1">
    <location>
        <begin position="597"/>
        <end position="624"/>
    </location>
</feature>
<dbReference type="Pfam" id="PF13949">
    <property type="entry name" value="ALIX_LYPXL_bnd"/>
    <property type="match status" value="1"/>
</dbReference>
<dbReference type="EMBL" id="WHWB01033907">
    <property type="protein sequence ID" value="KAJ7415827.1"/>
    <property type="molecule type" value="Genomic_DNA"/>
</dbReference>
<evidence type="ECO:0000313" key="5">
    <source>
        <dbReference type="Proteomes" id="UP001145742"/>
    </source>
</evidence>
<sequence length="807" mass="90398">MTNFISVQLKKASEVDLAKPLCKFIQQSYPGAEAQAEHCRAAEELSRLRKSALGRPLDKHESALETLLRPFCFSERAVICSLLVIGDQQVNLAGPDAVAVKSGAAEFGSASVNKRYYDQLCSIEPKFPFSENQVCVTFTWKDAFDKGSLFGGSAKLALASLGYEKTCVLFNCGALASQIAAEQNLDNDEGLKAAAKHYQFASGAFQHIKDTVLSALNREPTVDISPDTVGTLSLIMLAQAQEVFFLKATRDKMKDGIIAKLANQAADYYGDAYKQCQYKDTLPKEVFPVLAAKHCIMQANAEYHQSILAKQQKKFGEEIGRLQHAADLVKTVASRYDEYINVKDLVDKINRALAAAKKDNDFIYHDRVPDLKDLESIGKASLVKSTPVVVPLSQKFTDLFEKMVPLQVQQSVSVYNQRKADLVNRSIAQMREATNLANGVLASLNLPAAIEDVSGDTVPQSILNKSKSVIEQGGIQTVDQLIKDLPELLQRNKEILDESLRLLDEEEATDNDLRTKFKERWQRTPSNELYKPLRTEGTNYHNILSKAMQADGQVKEQYQSHRDTIALLCKPEAELNAAIPSANPAKTLQGSEVVNVLRTLLTNLDEVKKEREQLENDLKSVNFDMTSKFLTALAQDGAINEEAISVTELDRIYGSYTQKVQDSLKKQEELLKNIQNAHQEFSKMKQSNNESNLREEVLKNLAVANDNFVELVANLKEGTKFYNELTEILLKFQNKCSDIVFARKTERDELLKYCQMPMPMGYNPYMYGQYNLPYAPSPMYQNPGQAPYPPPQQPGYPFPQQPYYPQQ</sequence>
<dbReference type="Gene3D" id="1.20.120.560">
    <property type="entry name" value="alix/aip1 in complex with the ypdl late domain"/>
    <property type="match status" value="1"/>
</dbReference>
<keyword evidence="1" id="KW-0175">Coiled coil</keyword>
<protein>
    <submittedName>
        <fullName evidence="4">Programmed cell death 6-interacting protein</fullName>
    </submittedName>
</protein>
<dbReference type="PANTHER" id="PTHR23030">
    <property type="entry name" value="PCD6 INTERACTING PROTEIN-RELATED"/>
    <property type="match status" value="1"/>
</dbReference>
<dbReference type="CDD" id="cd09235">
    <property type="entry name" value="V_Alix"/>
    <property type="match status" value="1"/>
</dbReference>
<feature type="region of interest" description="Disordered" evidence="2">
    <location>
        <begin position="779"/>
        <end position="807"/>
    </location>
</feature>
<evidence type="ECO:0000256" key="1">
    <source>
        <dbReference type="SAM" id="Coils"/>
    </source>
</evidence>
<evidence type="ECO:0000256" key="2">
    <source>
        <dbReference type="SAM" id="MobiDB-lite"/>
    </source>
</evidence>
<proteinExistence type="predicted"/>
<dbReference type="Gene3D" id="1.25.40.280">
    <property type="entry name" value="alix/aip1 like domains"/>
    <property type="match status" value="2"/>
</dbReference>
<organism evidence="4 5">
    <name type="scientific">Willisornis vidua</name>
    <name type="common">Xingu scale-backed antbird</name>
    <dbReference type="NCBI Taxonomy" id="1566151"/>
    <lineage>
        <taxon>Eukaryota</taxon>
        <taxon>Metazoa</taxon>
        <taxon>Chordata</taxon>
        <taxon>Craniata</taxon>
        <taxon>Vertebrata</taxon>
        <taxon>Euteleostomi</taxon>
        <taxon>Archelosauria</taxon>
        <taxon>Archosauria</taxon>
        <taxon>Dinosauria</taxon>
        <taxon>Saurischia</taxon>
        <taxon>Theropoda</taxon>
        <taxon>Coelurosauria</taxon>
        <taxon>Aves</taxon>
        <taxon>Neognathae</taxon>
        <taxon>Neoaves</taxon>
        <taxon>Telluraves</taxon>
        <taxon>Australaves</taxon>
        <taxon>Passeriformes</taxon>
        <taxon>Thamnophilidae</taxon>
        <taxon>Willisornis</taxon>
    </lineage>
</organism>
<name>A0ABQ9DBR3_9PASS</name>
<dbReference type="Gene3D" id="1.20.140.50">
    <property type="entry name" value="alix/aip1 like domains"/>
    <property type="match status" value="1"/>
</dbReference>
<reference evidence="4" key="1">
    <citation type="submission" date="2019-10" db="EMBL/GenBank/DDBJ databases">
        <authorList>
            <person name="Soares A.E.R."/>
            <person name="Aleixo A."/>
            <person name="Schneider P."/>
            <person name="Miyaki C.Y."/>
            <person name="Schneider M.P."/>
            <person name="Mello C."/>
            <person name="Vasconcelos A.T.R."/>
        </authorList>
    </citation>
    <scope>NUCLEOTIDE SEQUENCE</scope>
    <source>
        <tissue evidence="4">Muscle</tissue>
    </source>
</reference>
<dbReference type="SMART" id="SM01041">
    <property type="entry name" value="BRO1"/>
    <property type="match status" value="1"/>
</dbReference>
<evidence type="ECO:0000259" key="3">
    <source>
        <dbReference type="PROSITE" id="PS51180"/>
    </source>
</evidence>
<dbReference type="InterPro" id="IPR025304">
    <property type="entry name" value="ALIX_V_dom"/>
</dbReference>
<dbReference type="InterPro" id="IPR004328">
    <property type="entry name" value="BRO1_dom"/>
</dbReference>
<dbReference type="PROSITE" id="PS51180">
    <property type="entry name" value="BRO1"/>
    <property type="match status" value="1"/>
</dbReference>
<dbReference type="InterPro" id="IPR038499">
    <property type="entry name" value="BRO1_sf"/>
</dbReference>
<accession>A0ABQ9DBR3</accession>
<evidence type="ECO:0000313" key="4">
    <source>
        <dbReference type="EMBL" id="KAJ7415827.1"/>
    </source>
</evidence>
<feature type="domain" description="BRO1" evidence="3">
    <location>
        <begin position="3"/>
        <end position="437"/>
    </location>
</feature>
<dbReference type="CDD" id="cd09240">
    <property type="entry name" value="BRO1_Alix"/>
    <property type="match status" value="1"/>
</dbReference>
<dbReference type="Proteomes" id="UP001145742">
    <property type="component" value="Unassembled WGS sequence"/>
</dbReference>
<dbReference type="Pfam" id="PF03097">
    <property type="entry name" value="BRO1"/>
    <property type="match status" value="1"/>
</dbReference>
<feature type="coiled-coil region" evidence="1">
    <location>
        <begin position="657"/>
        <end position="687"/>
    </location>
</feature>
<comment type="caution">
    <text evidence="4">The sequence shown here is derived from an EMBL/GenBank/DDBJ whole genome shotgun (WGS) entry which is preliminary data.</text>
</comment>